<dbReference type="Proteomes" id="UP000790787">
    <property type="component" value="Chromosome 4"/>
</dbReference>
<accession>A0AC58UE28</accession>
<evidence type="ECO:0000313" key="1">
    <source>
        <dbReference type="Proteomes" id="UP000790787"/>
    </source>
</evidence>
<name>A0AC58UE28_TOBAC</name>
<proteinExistence type="predicted"/>
<organism evidence="1 2">
    <name type="scientific">Nicotiana tabacum</name>
    <name type="common">Common tobacco</name>
    <dbReference type="NCBI Taxonomy" id="4097"/>
    <lineage>
        <taxon>Eukaryota</taxon>
        <taxon>Viridiplantae</taxon>
        <taxon>Streptophyta</taxon>
        <taxon>Embryophyta</taxon>
        <taxon>Tracheophyta</taxon>
        <taxon>Spermatophyta</taxon>
        <taxon>Magnoliopsida</taxon>
        <taxon>eudicotyledons</taxon>
        <taxon>Gunneridae</taxon>
        <taxon>Pentapetalae</taxon>
        <taxon>asterids</taxon>
        <taxon>lamiids</taxon>
        <taxon>Solanales</taxon>
        <taxon>Solanaceae</taxon>
        <taxon>Nicotianoideae</taxon>
        <taxon>Nicotianeae</taxon>
        <taxon>Nicotiana</taxon>
    </lineage>
</organism>
<sequence length="628" mass="71606">MEQILVFEDGNIRREEGNYKSETSNSRPPFTRVIRDVVSLCKLRRIVAAFLLAVFPFLVEDEFHSDLEIILTARYRNSKKKIHPCERRCLLLRFSHEIAPLVFTGECIFPKETKLELVDAITGLPVIHGPLSSAQVEIFLLKEDLGGDGEELNSYIMMQKRGGKSMRHKNPYLRLQGGIVSVDEIRFKHTPKYMRKLEVVRLGAKVIDLPEEIKVREALTGYFTVKDKHLKSKKRYPPLPTDDIWRLEQIQQNGPFHKRLTENGIRTVEDFLIELYNNPQRLQHILGKSMSGDRWKITTRHAKTCNLDGRKASAHKLVETAFANWENCISIKHHLSSSKFSPSSCPTVDDCQHSELQNTSKSHLPTESNQWVVSGECSTSYAIAEQHTKSDGMSLAFTSSSHFTTDFSSLVQNDKDILHLGSFNQIPSMNSDSGEYLEKIVKFLSSDNIQLDDSPYVHSAVIHKEGTNLSNMDPVASMRKGKSKKSWAKIFSVTKWFLLMKSCYVTCWGSWFGSSEVSERIKTLSLKDENFHSLGSVLPLASFAYNNSYQSSIQMAPYEALYGRRCRSSVGWFEPGEARLFGTDLVHDALEKVKLIQDRLHMAQSRHKSYANRKVRDVAYMVGEKVLL</sequence>
<protein>
    <submittedName>
        <fullName evidence="2">Uncharacterized protein LOC107822830</fullName>
    </submittedName>
</protein>
<keyword evidence="1" id="KW-1185">Reference proteome</keyword>
<gene>
    <name evidence="2" type="primary">LOC107822830</name>
</gene>
<dbReference type="RefSeq" id="XP_075107741.1">
    <property type="nucleotide sequence ID" value="XM_075251640.1"/>
</dbReference>
<reference evidence="2" key="2">
    <citation type="submission" date="2025-08" db="UniProtKB">
        <authorList>
            <consortium name="RefSeq"/>
        </authorList>
    </citation>
    <scope>IDENTIFICATION</scope>
    <source>
        <tissue evidence="2">Leaf</tissue>
    </source>
</reference>
<evidence type="ECO:0000313" key="2">
    <source>
        <dbReference type="RefSeq" id="XP_075107741.1"/>
    </source>
</evidence>
<reference evidence="1" key="1">
    <citation type="journal article" date="2014" name="Nat. Commun.">
        <title>The tobacco genome sequence and its comparison with those of tomato and potato.</title>
        <authorList>
            <person name="Sierro N."/>
            <person name="Battey J.N."/>
            <person name="Ouadi S."/>
            <person name="Bakaher N."/>
            <person name="Bovet L."/>
            <person name="Willig A."/>
            <person name="Goepfert S."/>
            <person name="Peitsch M.C."/>
            <person name="Ivanov N.V."/>
        </authorList>
    </citation>
    <scope>NUCLEOTIDE SEQUENCE [LARGE SCALE GENOMIC DNA]</scope>
</reference>